<feature type="coiled-coil region" evidence="1">
    <location>
        <begin position="25"/>
        <end position="80"/>
    </location>
</feature>
<organism evidence="4">
    <name type="scientific">sediment metagenome</name>
    <dbReference type="NCBI Taxonomy" id="749907"/>
    <lineage>
        <taxon>unclassified sequences</taxon>
        <taxon>metagenomes</taxon>
        <taxon>ecological metagenomes</taxon>
    </lineage>
</organism>
<feature type="domain" description="C4-type zinc ribbon" evidence="2">
    <location>
        <begin position="198"/>
        <end position="230"/>
    </location>
</feature>
<accession>D9PI91</accession>
<keyword evidence="1" id="KW-0175">Coiled coil</keyword>
<dbReference type="InterPro" id="IPR003743">
    <property type="entry name" value="Zf-RING_7"/>
</dbReference>
<gene>
    <name evidence="4" type="ORF">LDC_1247</name>
</gene>
<dbReference type="PANTHER" id="PTHR39082:SF1">
    <property type="entry name" value="SCAVENGER RECEPTOR CLASS A MEMBER 3"/>
    <property type="match status" value="1"/>
</dbReference>
<dbReference type="Gene3D" id="1.10.287.1490">
    <property type="match status" value="1"/>
</dbReference>
<evidence type="ECO:0000256" key="1">
    <source>
        <dbReference type="SAM" id="Coils"/>
    </source>
</evidence>
<feature type="domain" description="CT398-like coiled coil hairpin" evidence="3">
    <location>
        <begin position="11"/>
        <end position="187"/>
    </location>
</feature>
<reference evidence="4" key="2">
    <citation type="journal article" date="2011" name="Microb. Ecol.">
        <title>Taxonomic and Functional Metagenomic Profiling of the Microbial Community in the Anoxic Sediment of a Sub-saline Shallow Lake (Laguna de Carrizo, Central Spain).</title>
        <authorList>
            <person name="Ferrer M."/>
            <person name="Guazzaroni M.E."/>
            <person name="Richter M."/>
            <person name="Garcia-Salamanca A."/>
            <person name="Yarza P."/>
            <person name="Suarez-Suarez A."/>
            <person name="Solano J."/>
            <person name="Alcaide M."/>
            <person name="van Dillewijn P."/>
            <person name="Molina-Henares M.A."/>
            <person name="Lopez-Cortes N."/>
            <person name="Al-Ramahi Y."/>
            <person name="Guerrero C."/>
            <person name="Acosta A."/>
            <person name="de Eugenio L.I."/>
            <person name="Martinez V."/>
            <person name="Marques S."/>
            <person name="Rojo F."/>
            <person name="Santero E."/>
            <person name="Genilloud O."/>
            <person name="Perez-Perez J."/>
            <person name="Rossello-Mora R."/>
            <person name="Ramos J.L."/>
        </authorList>
    </citation>
    <scope>NUCLEOTIDE SEQUENCE</scope>
</reference>
<dbReference type="InterPro" id="IPR052376">
    <property type="entry name" value="Oxidative_Scav/Glycosyltrans"/>
</dbReference>
<dbReference type="Pfam" id="PF24481">
    <property type="entry name" value="CT398_CC"/>
    <property type="match status" value="1"/>
</dbReference>
<dbReference type="Pfam" id="PF02591">
    <property type="entry name" value="Zn_ribbon_9"/>
    <property type="match status" value="1"/>
</dbReference>
<evidence type="ECO:0000259" key="3">
    <source>
        <dbReference type="Pfam" id="PF24481"/>
    </source>
</evidence>
<dbReference type="AlphaFoldDB" id="D9PI91"/>
<proteinExistence type="predicted"/>
<dbReference type="EMBL" id="ADZX01000415">
    <property type="protein sequence ID" value="EFK96722.1"/>
    <property type="molecule type" value="Genomic_DNA"/>
</dbReference>
<sequence length="245" mass="28442">MKTKLLVLIQLQKCDNRIAKVLQAKEQAPLRIQKLEDELSVMENQFKADEDQIEALRKDRRQLEREIQELDGKIEKSSTKLTQIKSNKEYTAALKEIDDLKTIKFQTEEKAIQMMETAEELEQKCKGHKDTLKTLKDQCEKDKEAVRKELHGLDRDLEALQKERAQLCCDFDQSLLKKYLFLRERKGGLAVSSVVTGVCQTCHMGIPPQKFNELIRGNDLMTCPHCNRIIYWGDDQDFQKISSVL</sequence>
<comment type="caution">
    <text evidence="4">The sequence shown here is derived from an EMBL/GenBank/DDBJ whole genome shotgun (WGS) entry which is preliminary data.</text>
</comment>
<dbReference type="InterPro" id="IPR056003">
    <property type="entry name" value="CT398_CC_hairpin"/>
</dbReference>
<name>D9PI91_9ZZZZ</name>
<feature type="coiled-coil region" evidence="1">
    <location>
        <begin position="104"/>
        <end position="170"/>
    </location>
</feature>
<reference evidence="4" key="1">
    <citation type="submission" date="2010-07" db="EMBL/GenBank/DDBJ databases">
        <authorList>
            <consortium name="CONSOLIDER consortium CSD2007-00005"/>
            <person name="Guazzaroni M.-E."/>
            <person name="Richter M."/>
            <person name="Garcia-Salamanca A."/>
            <person name="Yarza P."/>
            <person name="Ferrer M."/>
        </authorList>
    </citation>
    <scope>NUCLEOTIDE SEQUENCE</scope>
</reference>
<evidence type="ECO:0000313" key="4">
    <source>
        <dbReference type="EMBL" id="EFK96722.1"/>
    </source>
</evidence>
<evidence type="ECO:0000259" key="2">
    <source>
        <dbReference type="Pfam" id="PF02591"/>
    </source>
</evidence>
<protein>
    <submittedName>
        <fullName evidence="4">Protein containing DUF164</fullName>
    </submittedName>
</protein>
<dbReference type="PANTHER" id="PTHR39082">
    <property type="entry name" value="PHOSPHOLIPASE C-BETA-2-RELATED"/>
    <property type="match status" value="1"/>
</dbReference>